<dbReference type="InterPro" id="IPR050832">
    <property type="entry name" value="Bact_Acetyltransf"/>
</dbReference>
<dbReference type="RefSeq" id="WP_109772718.1">
    <property type="nucleotide sequence ID" value="NZ_QGDQ01000001.1"/>
</dbReference>
<dbReference type="PANTHER" id="PTHR43877">
    <property type="entry name" value="AMINOALKYLPHOSPHONATE N-ACETYLTRANSFERASE-RELATED-RELATED"/>
    <property type="match status" value="1"/>
</dbReference>
<dbReference type="SUPFAM" id="SSF55729">
    <property type="entry name" value="Acyl-CoA N-acyltransferases (Nat)"/>
    <property type="match status" value="1"/>
</dbReference>
<evidence type="ECO:0000256" key="2">
    <source>
        <dbReference type="ARBA" id="ARBA00023315"/>
    </source>
</evidence>
<dbReference type="PROSITE" id="PS51186">
    <property type="entry name" value="GNAT"/>
    <property type="match status" value="1"/>
</dbReference>
<dbReference type="CDD" id="cd04301">
    <property type="entry name" value="NAT_SF"/>
    <property type="match status" value="1"/>
</dbReference>
<keyword evidence="2" id="KW-0012">Acyltransferase</keyword>
<dbReference type="InterPro" id="IPR016181">
    <property type="entry name" value="Acyl_CoA_acyltransferase"/>
</dbReference>
<name>A0A316AHL3_9ACTN</name>
<dbReference type="Gene3D" id="3.40.630.30">
    <property type="match status" value="1"/>
</dbReference>
<dbReference type="GO" id="GO:0016747">
    <property type="term" value="F:acyltransferase activity, transferring groups other than amino-acyl groups"/>
    <property type="evidence" value="ECO:0007669"/>
    <property type="project" value="InterPro"/>
</dbReference>
<keyword evidence="5" id="KW-1185">Reference proteome</keyword>
<dbReference type="OrthoDB" id="9803233at2"/>
<dbReference type="Pfam" id="PF00583">
    <property type="entry name" value="Acetyltransf_1"/>
    <property type="match status" value="1"/>
</dbReference>
<proteinExistence type="predicted"/>
<evidence type="ECO:0000313" key="5">
    <source>
        <dbReference type="Proteomes" id="UP000245469"/>
    </source>
</evidence>
<gene>
    <name evidence="4" type="ORF">BXY45_101412</name>
</gene>
<protein>
    <submittedName>
        <fullName evidence="4">Acetyltransferase (GNAT) family protein</fullName>
    </submittedName>
</protein>
<accession>A0A316AHL3</accession>
<evidence type="ECO:0000256" key="1">
    <source>
        <dbReference type="ARBA" id="ARBA00022679"/>
    </source>
</evidence>
<dbReference type="EMBL" id="QGDQ01000001">
    <property type="protein sequence ID" value="PWJ56434.1"/>
    <property type="molecule type" value="Genomic_DNA"/>
</dbReference>
<reference evidence="4 5" key="1">
    <citation type="submission" date="2018-03" db="EMBL/GenBank/DDBJ databases">
        <title>Genomic Encyclopedia of Archaeal and Bacterial Type Strains, Phase II (KMG-II): from individual species to whole genera.</title>
        <authorList>
            <person name="Goeker M."/>
        </authorList>
    </citation>
    <scope>NUCLEOTIDE SEQUENCE [LARGE SCALE GENOMIC DNA]</scope>
    <source>
        <strain evidence="4 5">DSM 44889</strain>
    </source>
</reference>
<evidence type="ECO:0000313" key="4">
    <source>
        <dbReference type="EMBL" id="PWJ56434.1"/>
    </source>
</evidence>
<keyword evidence="1 4" id="KW-0808">Transferase</keyword>
<dbReference type="AlphaFoldDB" id="A0A316AHL3"/>
<dbReference type="PANTHER" id="PTHR43877:SF2">
    <property type="entry name" value="AMINOALKYLPHOSPHONATE N-ACETYLTRANSFERASE-RELATED"/>
    <property type="match status" value="1"/>
</dbReference>
<dbReference type="InterPro" id="IPR000182">
    <property type="entry name" value="GNAT_dom"/>
</dbReference>
<evidence type="ECO:0000259" key="3">
    <source>
        <dbReference type="PROSITE" id="PS51186"/>
    </source>
</evidence>
<organism evidence="4 5">
    <name type="scientific">Quadrisphaera granulorum</name>
    <dbReference type="NCBI Taxonomy" id="317664"/>
    <lineage>
        <taxon>Bacteria</taxon>
        <taxon>Bacillati</taxon>
        <taxon>Actinomycetota</taxon>
        <taxon>Actinomycetes</taxon>
        <taxon>Kineosporiales</taxon>
        <taxon>Kineosporiaceae</taxon>
        <taxon>Quadrisphaera</taxon>
    </lineage>
</organism>
<sequence length="171" mass="18205">MTQLVLLEAAYDSPLVTELVDEVQAEYVQRYGSPDETPLSPAEFAPPGGAFFVAMVGGEAVATAGLRDHGDGDVELKRMYVRAAHRRRGHARQLLAAVEERALALGHRRIVLETGSLQPEAVALYRSAGYEPTAPFGYYACAPLSIHLAKTLAGQSPLAGPLDIGSPPPRG</sequence>
<comment type="caution">
    <text evidence="4">The sequence shown here is derived from an EMBL/GenBank/DDBJ whole genome shotgun (WGS) entry which is preliminary data.</text>
</comment>
<feature type="domain" description="N-acetyltransferase" evidence="3">
    <location>
        <begin position="4"/>
        <end position="153"/>
    </location>
</feature>
<dbReference type="Proteomes" id="UP000245469">
    <property type="component" value="Unassembled WGS sequence"/>
</dbReference>